<dbReference type="InterPro" id="IPR024079">
    <property type="entry name" value="MetalloPept_cat_dom_sf"/>
</dbReference>
<reference evidence="4 5" key="1">
    <citation type="journal article" date="2008" name="Nature">
        <title>The genome of the choanoflagellate Monosiga brevicollis and the origin of metazoans.</title>
        <authorList>
            <consortium name="JGI Sequencing"/>
            <person name="King N."/>
            <person name="Westbrook M.J."/>
            <person name="Young S.L."/>
            <person name="Kuo A."/>
            <person name="Abedin M."/>
            <person name="Chapman J."/>
            <person name="Fairclough S."/>
            <person name="Hellsten U."/>
            <person name="Isogai Y."/>
            <person name="Letunic I."/>
            <person name="Marr M."/>
            <person name="Pincus D."/>
            <person name="Putnam N."/>
            <person name="Rokas A."/>
            <person name="Wright K.J."/>
            <person name="Zuzow R."/>
            <person name="Dirks W."/>
            <person name="Good M."/>
            <person name="Goodstein D."/>
            <person name="Lemons D."/>
            <person name="Li W."/>
            <person name="Lyons J.B."/>
            <person name="Morris A."/>
            <person name="Nichols S."/>
            <person name="Richter D.J."/>
            <person name="Salamov A."/>
            <person name="Bork P."/>
            <person name="Lim W.A."/>
            <person name="Manning G."/>
            <person name="Miller W.T."/>
            <person name="McGinnis W."/>
            <person name="Shapiro H."/>
            <person name="Tjian R."/>
            <person name="Grigoriev I.V."/>
            <person name="Rokhsar D."/>
        </authorList>
    </citation>
    <scope>NUCLEOTIDE SEQUENCE [LARGE SCALE GENOMIC DNA]</scope>
    <source>
        <strain evidence="5">MX1 / ATCC 50154</strain>
    </source>
</reference>
<dbReference type="GO" id="GO:0006508">
    <property type="term" value="P:proteolysis"/>
    <property type="evidence" value="ECO:0007669"/>
    <property type="project" value="InterPro"/>
</dbReference>
<dbReference type="eggNOG" id="KOG3658">
    <property type="taxonomic scope" value="Eukaryota"/>
</dbReference>
<dbReference type="SUPFAM" id="SSF55486">
    <property type="entry name" value="Metalloproteases ('zincins'), catalytic domain"/>
    <property type="match status" value="1"/>
</dbReference>
<feature type="chain" id="PRO_5002745083" description="Peptidase M12B domain-containing protein" evidence="2">
    <location>
        <begin position="20"/>
        <end position="346"/>
    </location>
</feature>
<evidence type="ECO:0000313" key="4">
    <source>
        <dbReference type="EMBL" id="EDQ87582.1"/>
    </source>
</evidence>
<feature type="active site" evidence="1">
    <location>
        <position position="346"/>
    </location>
</feature>
<dbReference type="PANTHER" id="PTHR45702">
    <property type="entry name" value="ADAM10/ADAM17 METALLOPEPTIDASE FAMILY MEMBER"/>
    <property type="match status" value="1"/>
</dbReference>
<accession>A9V4A6</accession>
<dbReference type="Proteomes" id="UP000001357">
    <property type="component" value="Unassembled WGS sequence"/>
</dbReference>
<dbReference type="KEGG" id="mbr:MONBRDRAFT_9808"/>
<dbReference type="GeneID" id="5892842"/>
<dbReference type="RefSeq" id="XP_001747502.1">
    <property type="nucleotide sequence ID" value="XM_001747450.1"/>
</dbReference>
<evidence type="ECO:0000259" key="3">
    <source>
        <dbReference type="PROSITE" id="PS50215"/>
    </source>
</evidence>
<dbReference type="PANTHER" id="PTHR45702:SF2">
    <property type="entry name" value="KUZBANIAN, ISOFORM A"/>
    <property type="match status" value="1"/>
</dbReference>
<protein>
    <recommendedName>
        <fullName evidence="3">Peptidase M12B domain-containing protein</fullName>
    </recommendedName>
</protein>
<dbReference type="PROSITE" id="PS50215">
    <property type="entry name" value="ADAM_MEPRO"/>
    <property type="match status" value="1"/>
</dbReference>
<dbReference type="GO" id="GO:0004222">
    <property type="term" value="F:metalloendopeptidase activity"/>
    <property type="evidence" value="ECO:0007669"/>
    <property type="project" value="InterPro"/>
</dbReference>
<proteinExistence type="predicted"/>
<dbReference type="InParanoid" id="A9V4A6"/>
<dbReference type="Gene3D" id="3.40.390.10">
    <property type="entry name" value="Collagenase (Catalytic Domain)"/>
    <property type="match status" value="1"/>
</dbReference>
<dbReference type="InterPro" id="IPR001590">
    <property type="entry name" value="Peptidase_M12B"/>
</dbReference>
<name>A9V4A6_MONBE</name>
<feature type="signal peptide" evidence="2">
    <location>
        <begin position="1"/>
        <end position="19"/>
    </location>
</feature>
<keyword evidence="5" id="KW-1185">Reference proteome</keyword>
<organism evidence="4 5">
    <name type="scientific">Monosiga brevicollis</name>
    <name type="common">Choanoflagellate</name>
    <dbReference type="NCBI Taxonomy" id="81824"/>
    <lineage>
        <taxon>Eukaryota</taxon>
        <taxon>Choanoflagellata</taxon>
        <taxon>Craspedida</taxon>
        <taxon>Salpingoecidae</taxon>
        <taxon>Monosiga</taxon>
    </lineage>
</organism>
<gene>
    <name evidence="4" type="ORF">MONBRDRAFT_9808</name>
</gene>
<evidence type="ECO:0000256" key="1">
    <source>
        <dbReference type="PROSITE-ProRule" id="PRU00276"/>
    </source>
</evidence>
<dbReference type="InterPro" id="IPR051489">
    <property type="entry name" value="ADAM_Metalloproteinase"/>
</dbReference>
<keyword evidence="2" id="KW-0732">Signal</keyword>
<comment type="caution">
    <text evidence="1">Lacks conserved residue(s) required for the propagation of feature annotation.</text>
</comment>
<sequence length="346" mass="37601">MAPWRMVISVVLMASFVAAHDADWWAPVKVEMAGSNELHLQVDGFAAPLRLGPSSVVRPGLVVWHHTDMGVKRHQLNSSRLWEARDQPCLFAGNRAVAQAHVLMLDAEGQRVQAMMHVDNRVLHVEPHNATHHHLFWRHTAVARELDARLRRSSEAGFCGLAQSRAPPESRDPQVLAARAAEGRWRRSSCTGKCTCPMLLMADHRYHQAMGGDVDVTVGLMIQALSDVDVIYRNSAFGGTTNYGLSVAEVRVYASPQAAGNPVAKSAYTADAFLEAYSTSAYGANVCLAHMFTNYDFSGILGLAWVGTDTGAGICDTRGYNTGFTTVSTFGSRVSSAVAQLVLAHE</sequence>
<dbReference type="EMBL" id="CH991558">
    <property type="protein sequence ID" value="EDQ87582.1"/>
    <property type="molecule type" value="Genomic_DNA"/>
</dbReference>
<evidence type="ECO:0000313" key="5">
    <source>
        <dbReference type="Proteomes" id="UP000001357"/>
    </source>
</evidence>
<dbReference type="Pfam" id="PF13574">
    <property type="entry name" value="Reprolysin_2"/>
    <property type="match status" value="1"/>
</dbReference>
<evidence type="ECO:0000256" key="2">
    <source>
        <dbReference type="SAM" id="SignalP"/>
    </source>
</evidence>
<dbReference type="AlphaFoldDB" id="A9V4A6"/>
<feature type="domain" description="Peptidase M12B" evidence="3">
    <location>
        <begin position="194"/>
        <end position="346"/>
    </location>
</feature>